<organism evidence="2 3">
    <name type="scientific">Crateriforma conspicua</name>
    <dbReference type="NCBI Taxonomy" id="2527996"/>
    <lineage>
        <taxon>Bacteria</taxon>
        <taxon>Pseudomonadati</taxon>
        <taxon>Planctomycetota</taxon>
        <taxon>Planctomycetia</taxon>
        <taxon>Planctomycetales</taxon>
        <taxon>Planctomycetaceae</taxon>
        <taxon>Crateriforma</taxon>
    </lineage>
</organism>
<dbReference type="AlphaFoldDB" id="A0A5C6FTV9"/>
<proteinExistence type="predicted"/>
<evidence type="ECO:0000313" key="3">
    <source>
        <dbReference type="Proteomes" id="UP000316476"/>
    </source>
</evidence>
<comment type="caution">
    <text evidence="2">The sequence shown here is derived from an EMBL/GenBank/DDBJ whole genome shotgun (WGS) entry which is preliminary data.</text>
</comment>
<dbReference type="Proteomes" id="UP000316476">
    <property type="component" value="Unassembled WGS sequence"/>
</dbReference>
<accession>A0A5C6FTV9</accession>
<dbReference type="EMBL" id="SJPZ01000001">
    <property type="protein sequence ID" value="TWU66447.1"/>
    <property type="molecule type" value="Genomic_DNA"/>
</dbReference>
<feature type="region of interest" description="Disordered" evidence="1">
    <location>
        <begin position="576"/>
        <end position="607"/>
    </location>
</feature>
<dbReference type="OrthoDB" id="273665at2"/>
<evidence type="ECO:0008006" key="4">
    <source>
        <dbReference type="Google" id="ProtNLM"/>
    </source>
</evidence>
<sequence>MSQTTVEITGEARSLEATFDRLEKKQATQDEGYRSNAQVAQDSARQIEAANEAAANKGAATYNRILRELRKQGPEGREQAKAIERYLQQAGIAGRRSMESIHDELSEIDPAAAEAARSVQSIGDAADDTADAVENVGDQTDKASGPLTVSKISAVAGQWLATVSVIDKVADALQRVQDANEDAFDSLQGVQAGDRRLVQVADEEDSFQELRSTADRLAVDYGIDRNQARNLVFDAKSNGFLDSVDFIAQNQQVVDVAAMSQTASKVPNLFTGEDVGTAEALNMVLSGAAASNLDFEQLSGVLPNVAASGNLAGAGAVESIASLSVLAGRFKSGETASDRIKAFASKVNVTEGLDGMGIVGAVEAIQAMSDEDRKDFLKENAELNEAYGVLSEELDTIRGRMETIQSARDATGTAGSIFSQKRAERESDEGSQAVLEAERQRNRKEVAREGRAAGEGNRQARVDAELAMAEERDEFKLSVAMATMTSDALSSVGSNDLSPAAIGSVSRLAPTDIVASGLPGTGGLLGSGVSSYAASRASGTNVFESATPSSSIAGNLASYFAENAAEQRETNRLLREQIQASKQTAQNTKPRRPDSHRTYADARGRTQ</sequence>
<feature type="compositionally biased region" description="Polar residues" evidence="1">
    <location>
        <begin position="578"/>
        <end position="588"/>
    </location>
</feature>
<gene>
    <name evidence="2" type="ORF">V7x_20130</name>
</gene>
<dbReference type="RefSeq" id="WP_146413074.1">
    <property type="nucleotide sequence ID" value="NZ_SJPZ01000001.1"/>
</dbReference>
<evidence type="ECO:0000256" key="1">
    <source>
        <dbReference type="SAM" id="MobiDB-lite"/>
    </source>
</evidence>
<protein>
    <recommendedName>
        <fullName evidence="4">Phage-related minor tail protein</fullName>
    </recommendedName>
</protein>
<feature type="compositionally biased region" description="Basic and acidic residues" evidence="1">
    <location>
        <begin position="591"/>
        <end position="607"/>
    </location>
</feature>
<feature type="region of interest" description="Disordered" evidence="1">
    <location>
        <begin position="406"/>
        <end position="458"/>
    </location>
</feature>
<reference evidence="2 3" key="1">
    <citation type="submission" date="2019-02" db="EMBL/GenBank/DDBJ databases">
        <title>Deep-cultivation of Planctomycetes and their phenomic and genomic characterization uncovers novel biology.</title>
        <authorList>
            <person name="Wiegand S."/>
            <person name="Jogler M."/>
            <person name="Boedeker C."/>
            <person name="Pinto D."/>
            <person name="Vollmers J."/>
            <person name="Rivas-Marin E."/>
            <person name="Kohn T."/>
            <person name="Peeters S.H."/>
            <person name="Heuer A."/>
            <person name="Rast P."/>
            <person name="Oberbeckmann S."/>
            <person name="Bunk B."/>
            <person name="Jeske O."/>
            <person name="Meyerdierks A."/>
            <person name="Storesund J.E."/>
            <person name="Kallscheuer N."/>
            <person name="Luecker S."/>
            <person name="Lage O.M."/>
            <person name="Pohl T."/>
            <person name="Merkel B.J."/>
            <person name="Hornburger P."/>
            <person name="Mueller R.-W."/>
            <person name="Bruemmer F."/>
            <person name="Labrenz M."/>
            <person name="Spormann A.M."/>
            <person name="Op Den Camp H."/>
            <person name="Overmann J."/>
            <person name="Amann R."/>
            <person name="Jetten M.S.M."/>
            <person name="Mascher T."/>
            <person name="Medema M.H."/>
            <person name="Devos D.P."/>
            <person name="Kaster A.-K."/>
            <person name="Ovreas L."/>
            <person name="Rohde M."/>
            <person name="Galperin M.Y."/>
            <person name="Jogler C."/>
        </authorList>
    </citation>
    <scope>NUCLEOTIDE SEQUENCE [LARGE SCALE GENOMIC DNA]</scope>
    <source>
        <strain evidence="2 3">V7</strain>
    </source>
</reference>
<feature type="compositionally biased region" description="Basic and acidic residues" evidence="1">
    <location>
        <begin position="436"/>
        <end position="458"/>
    </location>
</feature>
<name>A0A5C6FTV9_9PLAN</name>
<feature type="compositionally biased region" description="Polar residues" evidence="1">
    <location>
        <begin position="406"/>
        <end position="419"/>
    </location>
</feature>
<evidence type="ECO:0000313" key="2">
    <source>
        <dbReference type="EMBL" id="TWU66447.1"/>
    </source>
</evidence>